<name>A0A0R3RDB0_9BILA</name>
<keyword evidence="1" id="KW-0732">Signal</keyword>
<organism evidence="2">
    <name type="scientific">Brugia timori</name>
    <dbReference type="NCBI Taxonomy" id="42155"/>
    <lineage>
        <taxon>Eukaryota</taxon>
        <taxon>Metazoa</taxon>
        <taxon>Ecdysozoa</taxon>
        <taxon>Nematoda</taxon>
        <taxon>Chromadorea</taxon>
        <taxon>Rhabditida</taxon>
        <taxon>Spirurina</taxon>
        <taxon>Spiruromorpha</taxon>
        <taxon>Filarioidea</taxon>
        <taxon>Onchocercidae</taxon>
        <taxon>Brugia</taxon>
    </lineage>
</organism>
<accession>A0A0R3RDB0</accession>
<protein>
    <submittedName>
        <fullName evidence="2">NADH dehydrogenase subunit 1</fullName>
    </submittedName>
</protein>
<sequence length="43" mass="5198">LFLLLMLSLFVMKFVTLTVDVQRLNVYEFLYNPNKIEILFLFV</sequence>
<reference evidence="2" key="1">
    <citation type="submission" date="2017-02" db="UniProtKB">
        <authorList>
            <consortium name="WormBaseParasite"/>
        </authorList>
    </citation>
    <scope>IDENTIFICATION</scope>
</reference>
<proteinExistence type="predicted"/>
<feature type="chain" id="PRO_5006447459" evidence="1">
    <location>
        <begin position="19"/>
        <end position="43"/>
    </location>
</feature>
<dbReference type="AlphaFoldDB" id="A0A0R3RDB0"/>
<dbReference type="WBParaSite" id="BTMF_0001803301-mRNA-1">
    <property type="protein sequence ID" value="BTMF_0001803301-mRNA-1"/>
    <property type="gene ID" value="BTMF_0001803301"/>
</dbReference>
<feature type="signal peptide" evidence="1">
    <location>
        <begin position="1"/>
        <end position="18"/>
    </location>
</feature>
<evidence type="ECO:0000313" key="2">
    <source>
        <dbReference type="WBParaSite" id="BTMF_0001803301-mRNA-1"/>
    </source>
</evidence>
<evidence type="ECO:0000256" key="1">
    <source>
        <dbReference type="SAM" id="SignalP"/>
    </source>
</evidence>